<sequence length="141" mass="15819">MPQDNSNRNLCKHTQDAQKVLVTSANAMAYKHGTATKMNFCIYNAQHPPIIDSGPHCSIGAKNYLHNHISNLEKDLSRTKAKDLKSESGKMTFIGKIITEIIIPHMKGNIRLNSDFVVLDDSHIQGLLLETDYQRIYGIVN</sequence>
<reference evidence="1" key="1">
    <citation type="submission" date="2021-03" db="EMBL/GenBank/DDBJ databases">
        <title>Draft genome sequence of rust myrtle Austropuccinia psidii MF-1, a brazilian biotype.</title>
        <authorList>
            <person name="Quecine M.C."/>
            <person name="Pachon D.M.R."/>
            <person name="Bonatelli M.L."/>
            <person name="Correr F.H."/>
            <person name="Franceschini L.M."/>
            <person name="Leite T.F."/>
            <person name="Margarido G.R.A."/>
            <person name="Almeida C.A."/>
            <person name="Ferrarezi J.A."/>
            <person name="Labate C.A."/>
        </authorList>
    </citation>
    <scope>NUCLEOTIDE SEQUENCE</scope>
    <source>
        <strain evidence="1">MF-1</strain>
    </source>
</reference>
<organism evidence="1 2">
    <name type="scientific">Austropuccinia psidii MF-1</name>
    <dbReference type="NCBI Taxonomy" id="1389203"/>
    <lineage>
        <taxon>Eukaryota</taxon>
        <taxon>Fungi</taxon>
        <taxon>Dikarya</taxon>
        <taxon>Basidiomycota</taxon>
        <taxon>Pucciniomycotina</taxon>
        <taxon>Pucciniomycetes</taxon>
        <taxon>Pucciniales</taxon>
        <taxon>Sphaerophragmiaceae</taxon>
        <taxon>Austropuccinia</taxon>
    </lineage>
</organism>
<dbReference type="AlphaFoldDB" id="A0A9Q3ECB0"/>
<gene>
    <name evidence="1" type="ORF">O181_058429</name>
</gene>
<proteinExistence type="predicted"/>
<keyword evidence="2" id="KW-1185">Reference proteome</keyword>
<comment type="caution">
    <text evidence="1">The sequence shown here is derived from an EMBL/GenBank/DDBJ whole genome shotgun (WGS) entry which is preliminary data.</text>
</comment>
<dbReference type="EMBL" id="AVOT02026820">
    <property type="protein sequence ID" value="MBW0518714.1"/>
    <property type="molecule type" value="Genomic_DNA"/>
</dbReference>
<name>A0A9Q3ECB0_9BASI</name>
<dbReference type="Proteomes" id="UP000765509">
    <property type="component" value="Unassembled WGS sequence"/>
</dbReference>
<protein>
    <submittedName>
        <fullName evidence="1">Uncharacterized protein</fullName>
    </submittedName>
</protein>
<accession>A0A9Q3ECB0</accession>
<evidence type="ECO:0000313" key="2">
    <source>
        <dbReference type="Proteomes" id="UP000765509"/>
    </source>
</evidence>
<evidence type="ECO:0000313" key="1">
    <source>
        <dbReference type="EMBL" id="MBW0518714.1"/>
    </source>
</evidence>